<evidence type="ECO:0000313" key="1">
    <source>
        <dbReference type="EMBL" id="KAJ8109666.1"/>
    </source>
</evidence>
<organism evidence="1 2">
    <name type="scientific">Nemania bipapillata</name>
    <dbReference type="NCBI Taxonomy" id="110536"/>
    <lineage>
        <taxon>Eukaryota</taxon>
        <taxon>Fungi</taxon>
        <taxon>Dikarya</taxon>
        <taxon>Ascomycota</taxon>
        <taxon>Pezizomycotina</taxon>
        <taxon>Sordariomycetes</taxon>
        <taxon>Xylariomycetidae</taxon>
        <taxon>Xylariales</taxon>
        <taxon>Xylariaceae</taxon>
        <taxon>Nemania</taxon>
    </lineage>
</organism>
<evidence type="ECO:0000313" key="2">
    <source>
        <dbReference type="Proteomes" id="UP001153334"/>
    </source>
</evidence>
<comment type="caution">
    <text evidence="1">The sequence shown here is derived from an EMBL/GenBank/DDBJ whole genome shotgun (WGS) entry which is preliminary data.</text>
</comment>
<keyword evidence="2" id="KW-1185">Reference proteome</keyword>
<dbReference type="Proteomes" id="UP001153334">
    <property type="component" value="Unassembled WGS sequence"/>
</dbReference>
<gene>
    <name evidence="1" type="ORF">ONZ43_g6070</name>
</gene>
<proteinExistence type="predicted"/>
<reference evidence="1" key="1">
    <citation type="submission" date="2022-11" db="EMBL/GenBank/DDBJ databases">
        <title>Genome Sequence of Nemania bipapillata.</title>
        <authorList>
            <person name="Buettner E."/>
        </authorList>
    </citation>
    <scope>NUCLEOTIDE SEQUENCE</scope>
    <source>
        <strain evidence="1">CP14</strain>
    </source>
</reference>
<name>A0ACC2I4I3_9PEZI</name>
<accession>A0ACC2I4I3</accession>
<sequence>MEGVPADLYPHSDQDKHLDVAYNDRWEVLKQVIVGLYIGSYGRAGKTTPLTELAKFMQTHYSFHASPKQYRTHFEAWGIKKNVGKDIKDDAVNALAKRKRPGTSTSHVVLSDEKEDKHLPPNKLMRHLKEQRRQAPIERTTPGLLSSWNLPYDAFLASIRQNKDKPSPFGPLGSTPDGLKIESPKPLTPGREGSGPSPNMQIVYEKARENRAMLFLQGRLEDLIVIMDGEERR</sequence>
<dbReference type="EMBL" id="JAPESX010002051">
    <property type="protein sequence ID" value="KAJ8109666.1"/>
    <property type="molecule type" value="Genomic_DNA"/>
</dbReference>
<protein>
    <submittedName>
        <fullName evidence="1">Uncharacterized protein</fullName>
    </submittedName>
</protein>